<dbReference type="OrthoDB" id="120110at2759"/>
<reference evidence="2" key="1">
    <citation type="journal article" date="2009" name="Nature">
        <title>Genome sequence and analysis of the Irish potato famine pathogen Phytophthora infestans.</title>
        <authorList>
            <consortium name="The Broad Institute Genome Sequencing Platform"/>
            <person name="Haas B.J."/>
            <person name="Kamoun S."/>
            <person name="Zody M.C."/>
            <person name="Jiang R.H."/>
            <person name="Handsaker R.E."/>
            <person name="Cano L.M."/>
            <person name="Grabherr M."/>
            <person name="Kodira C.D."/>
            <person name="Raffaele S."/>
            <person name="Torto-Alalibo T."/>
            <person name="Bozkurt T.O."/>
            <person name="Ah-Fong A.M."/>
            <person name="Alvarado L."/>
            <person name="Anderson V.L."/>
            <person name="Armstrong M.R."/>
            <person name="Avrova A."/>
            <person name="Baxter L."/>
            <person name="Beynon J."/>
            <person name="Boevink P.C."/>
            <person name="Bollmann S.R."/>
            <person name="Bos J.I."/>
            <person name="Bulone V."/>
            <person name="Cai G."/>
            <person name="Cakir C."/>
            <person name="Carrington J.C."/>
            <person name="Chawner M."/>
            <person name="Conti L."/>
            <person name="Costanzo S."/>
            <person name="Ewan R."/>
            <person name="Fahlgren N."/>
            <person name="Fischbach M.A."/>
            <person name="Fugelstad J."/>
            <person name="Gilroy E.M."/>
            <person name="Gnerre S."/>
            <person name="Green P.J."/>
            <person name="Grenville-Briggs L.J."/>
            <person name="Griffith J."/>
            <person name="Grunwald N.J."/>
            <person name="Horn K."/>
            <person name="Horner N.R."/>
            <person name="Hu C.H."/>
            <person name="Huitema E."/>
            <person name="Jeong D.H."/>
            <person name="Jones A.M."/>
            <person name="Jones J.D."/>
            <person name="Jones R.W."/>
            <person name="Karlsson E.K."/>
            <person name="Kunjeti S.G."/>
            <person name="Lamour K."/>
            <person name="Liu Z."/>
            <person name="Ma L."/>
            <person name="Maclean D."/>
            <person name="Chibucos M.C."/>
            <person name="McDonald H."/>
            <person name="McWalters J."/>
            <person name="Meijer H.J."/>
            <person name="Morgan W."/>
            <person name="Morris P.F."/>
            <person name="Munro C.A."/>
            <person name="O'Neill K."/>
            <person name="Ospina-Giraldo M."/>
            <person name="Pinzon A."/>
            <person name="Pritchard L."/>
            <person name="Ramsahoye B."/>
            <person name="Ren Q."/>
            <person name="Restrepo S."/>
            <person name="Roy S."/>
            <person name="Sadanandom A."/>
            <person name="Savidor A."/>
            <person name="Schornack S."/>
            <person name="Schwartz D.C."/>
            <person name="Schumann U.D."/>
            <person name="Schwessinger B."/>
            <person name="Seyer L."/>
            <person name="Sharpe T."/>
            <person name="Silvar C."/>
            <person name="Song J."/>
            <person name="Studholme D.J."/>
            <person name="Sykes S."/>
            <person name="Thines M."/>
            <person name="van de Vondervoort P.J."/>
            <person name="Phuntumart V."/>
            <person name="Wawra S."/>
            <person name="Weide R."/>
            <person name="Win J."/>
            <person name="Young C."/>
            <person name="Zhou S."/>
            <person name="Fry W."/>
            <person name="Meyers B.C."/>
            <person name="van West P."/>
            <person name="Ristaino J."/>
            <person name="Govers F."/>
            <person name="Birch P.R."/>
            <person name="Whisson S.C."/>
            <person name="Judelson H.S."/>
            <person name="Nusbaum C."/>
        </authorList>
    </citation>
    <scope>NUCLEOTIDE SEQUENCE [LARGE SCALE GENOMIC DNA]</scope>
    <source>
        <strain evidence="2">T30-4</strain>
    </source>
</reference>
<dbReference type="HOGENOM" id="CLU_2031221_0_0_1"/>
<proteinExistence type="predicted"/>
<dbReference type="EMBL" id="DS028130">
    <property type="protein sequence ID" value="EEY54737.1"/>
    <property type="molecule type" value="Genomic_DNA"/>
</dbReference>
<evidence type="ECO:0000313" key="1">
    <source>
        <dbReference type="EMBL" id="EEY54737.1"/>
    </source>
</evidence>
<dbReference type="RefSeq" id="XP_002903682.1">
    <property type="nucleotide sequence ID" value="XM_002903636.1"/>
</dbReference>
<dbReference type="Proteomes" id="UP000006643">
    <property type="component" value="Unassembled WGS sequence"/>
</dbReference>
<dbReference type="GeneID" id="9474972"/>
<name>D0NA79_PHYIT</name>
<sequence>MQGSEARYDVDGDAVMHNVPQPVFEFVQAPKLTDWSQVAVSGERLEVALRPVKTCVDPELLEVLCLYELRKAVDDVTNTELVALIDAKLGSVKNAQYYRDFATLIKENGLSKILGVVRMSRS</sequence>
<dbReference type="InParanoid" id="D0NA79"/>
<evidence type="ECO:0000313" key="2">
    <source>
        <dbReference type="Proteomes" id="UP000006643"/>
    </source>
</evidence>
<organism evidence="1 2">
    <name type="scientific">Phytophthora infestans (strain T30-4)</name>
    <name type="common">Potato late blight agent</name>
    <dbReference type="NCBI Taxonomy" id="403677"/>
    <lineage>
        <taxon>Eukaryota</taxon>
        <taxon>Sar</taxon>
        <taxon>Stramenopiles</taxon>
        <taxon>Oomycota</taxon>
        <taxon>Peronosporomycetes</taxon>
        <taxon>Peronosporales</taxon>
        <taxon>Peronosporaceae</taxon>
        <taxon>Phytophthora</taxon>
    </lineage>
</organism>
<accession>D0NA79</accession>
<dbReference type="KEGG" id="pif:PITG_08274"/>
<gene>
    <name evidence="1" type="ORF">PITG_08274</name>
</gene>
<protein>
    <submittedName>
        <fullName evidence="1">Uncharacterized protein</fullName>
    </submittedName>
</protein>
<keyword evidence="2" id="KW-1185">Reference proteome</keyword>
<dbReference type="AlphaFoldDB" id="D0NA79"/>
<dbReference type="VEuPathDB" id="FungiDB:PITG_08274"/>